<evidence type="ECO:0000256" key="1">
    <source>
        <dbReference type="SAM" id="Phobius"/>
    </source>
</evidence>
<keyword evidence="1" id="KW-0472">Membrane</keyword>
<comment type="caution">
    <text evidence="2">The sequence shown here is derived from an EMBL/GenBank/DDBJ whole genome shotgun (WGS) entry which is preliminary data.</text>
</comment>
<organism evidence="2 3">
    <name type="scientific">Halorientalis pallida</name>
    <dbReference type="NCBI Taxonomy" id="2479928"/>
    <lineage>
        <taxon>Archaea</taxon>
        <taxon>Methanobacteriati</taxon>
        <taxon>Methanobacteriota</taxon>
        <taxon>Stenosarchaea group</taxon>
        <taxon>Halobacteria</taxon>
        <taxon>Halobacteriales</taxon>
        <taxon>Haloarculaceae</taxon>
        <taxon>Halorientalis</taxon>
    </lineage>
</organism>
<gene>
    <name evidence="2" type="ORF">EAF64_20600</name>
</gene>
<dbReference type="EMBL" id="RDFA01000016">
    <property type="protein sequence ID" value="RXK46155.1"/>
    <property type="molecule type" value="Genomic_DNA"/>
</dbReference>
<name>A0A498KWP5_9EURY</name>
<proteinExistence type="predicted"/>
<accession>A0A498KWP5</accession>
<sequence length="73" mass="7379">MAVECPAVGCKYIGMIDQVEGHLGGVADAAHEGLTVSALEESLHGEGSEGLPAVALGGLVLVGVLVAYLYLEE</sequence>
<keyword evidence="3" id="KW-1185">Reference proteome</keyword>
<reference evidence="2 3" key="1">
    <citation type="submission" date="2019-01" db="EMBL/GenBank/DDBJ databases">
        <title>Halorientalis sp. F13-25 a new haloarchaeum isolated from hypersaline water.</title>
        <authorList>
            <person name="Ana D.-V."/>
            <person name="Cristina S.-P."/>
            <person name="Antonio V."/>
        </authorList>
    </citation>
    <scope>NUCLEOTIDE SEQUENCE [LARGE SCALE GENOMIC DNA]</scope>
    <source>
        <strain evidence="2 3">F13-25</strain>
    </source>
</reference>
<feature type="transmembrane region" description="Helical" evidence="1">
    <location>
        <begin position="51"/>
        <end position="71"/>
    </location>
</feature>
<keyword evidence="1" id="KW-0812">Transmembrane</keyword>
<dbReference type="AlphaFoldDB" id="A0A498KWP5"/>
<dbReference type="Proteomes" id="UP000289691">
    <property type="component" value="Unassembled WGS sequence"/>
</dbReference>
<evidence type="ECO:0000313" key="3">
    <source>
        <dbReference type="Proteomes" id="UP000289691"/>
    </source>
</evidence>
<feature type="non-terminal residue" evidence="2">
    <location>
        <position position="73"/>
    </location>
</feature>
<dbReference type="RefSeq" id="WP_135811382.1">
    <property type="nucleotide sequence ID" value="NZ_RDFA01000016.1"/>
</dbReference>
<protein>
    <submittedName>
        <fullName evidence="2">Uncharacterized protein</fullName>
    </submittedName>
</protein>
<keyword evidence="1" id="KW-1133">Transmembrane helix</keyword>
<evidence type="ECO:0000313" key="2">
    <source>
        <dbReference type="EMBL" id="RXK46155.1"/>
    </source>
</evidence>